<organism evidence="2 3">
    <name type="scientific">Phlyctema vagabunda</name>
    <dbReference type="NCBI Taxonomy" id="108571"/>
    <lineage>
        <taxon>Eukaryota</taxon>
        <taxon>Fungi</taxon>
        <taxon>Dikarya</taxon>
        <taxon>Ascomycota</taxon>
        <taxon>Pezizomycotina</taxon>
        <taxon>Leotiomycetes</taxon>
        <taxon>Helotiales</taxon>
        <taxon>Dermateaceae</taxon>
        <taxon>Phlyctema</taxon>
    </lineage>
</organism>
<accession>A0ABR4PU76</accession>
<dbReference type="Proteomes" id="UP001629113">
    <property type="component" value="Unassembled WGS sequence"/>
</dbReference>
<name>A0ABR4PU76_9HELO</name>
<dbReference type="PANTHER" id="PTHR40069">
    <property type="entry name" value="YWBE PROTEIN"/>
    <property type="match status" value="1"/>
</dbReference>
<feature type="compositionally biased region" description="Low complexity" evidence="1">
    <location>
        <begin position="142"/>
        <end position="152"/>
    </location>
</feature>
<keyword evidence="3" id="KW-1185">Reference proteome</keyword>
<feature type="compositionally biased region" description="Basic residues" evidence="1">
    <location>
        <begin position="126"/>
        <end position="136"/>
    </location>
</feature>
<dbReference type="EMBL" id="JBFCZG010000001">
    <property type="protein sequence ID" value="KAL3426914.1"/>
    <property type="molecule type" value="Genomic_DNA"/>
</dbReference>
<dbReference type="NCBIfam" id="TIGR03833">
    <property type="entry name" value="YwbE family protein"/>
    <property type="match status" value="1"/>
</dbReference>
<evidence type="ECO:0000313" key="2">
    <source>
        <dbReference type="EMBL" id="KAL3426914.1"/>
    </source>
</evidence>
<gene>
    <name evidence="2" type="ORF">PVAG01_00423</name>
</gene>
<sequence length="189" mass="20698">MRVPKMSQLHSGVRVNIVLKKDQPTGRLTTGAIADILTRGDHPRGIKVRLQSGDIGRVQSLLSGNISDSHQESLQTHVPSSSIVSSVTAQSQQTARVSNPRYKLQDDYRLDPVPRETVSLEDYIKPSRKKGKGKKVKGNDGAEQTAQQPEQLQAQLELEYPNLDSALIAAILVDVQSLAEAREILNSLS</sequence>
<evidence type="ECO:0000256" key="1">
    <source>
        <dbReference type="SAM" id="MobiDB-lite"/>
    </source>
</evidence>
<protein>
    <submittedName>
        <fullName evidence="2">Uncharacterized protein</fullName>
    </submittedName>
</protein>
<feature type="region of interest" description="Disordered" evidence="1">
    <location>
        <begin position="125"/>
        <end position="152"/>
    </location>
</feature>
<dbReference type="InterPro" id="IPR019240">
    <property type="entry name" value="DUF2196"/>
</dbReference>
<proteinExistence type="predicted"/>
<evidence type="ECO:0000313" key="3">
    <source>
        <dbReference type="Proteomes" id="UP001629113"/>
    </source>
</evidence>
<dbReference type="Pfam" id="PF09962">
    <property type="entry name" value="DUF2196"/>
    <property type="match status" value="1"/>
</dbReference>
<comment type="caution">
    <text evidence="2">The sequence shown here is derived from an EMBL/GenBank/DDBJ whole genome shotgun (WGS) entry which is preliminary data.</text>
</comment>
<reference evidence="2 3" key="1">
    <citation type="submission" date="2024-06" db="EMBL/GenBank/DDBJ databases">
        <title>Complete genome of Phlyctema vagabunda strain 19-DSS-EL-015.</title>
        <authorList>
            <person name="Fiorenzani C."/>
        </authorList>
    </citation>
    <scope>NUCLEOTIDE SEQUENCE [LARGE SCALE GENOMIC DNA]</scope>
    <source>
        <strain evidence="2 3">19-DSS-EL-015</strain>
    </source>
</reference>
<dbReference type="PANTHER" id="PTHR40069:SF1">
    <property type="entry name" value="YWBE PROTEIN"/>
    <property type="match status" value="1"/>
</dbReference>